<dbReference type="Proteomes" id="UP000004324">
    <property type="component" value="Unassembled WGS sequence"/>
</dbReference>
<reference evidence="6 7" key="1">
    <citation type="journal article" date="2012" name="J. Bacteriol.">
        <title>Draft Genome Sequences for Two Metal-Reducing Pelosinus fermentans Strains Isolated from a Cr(VI)-Contaminated Site and for Type Strain R7.</title>
        <authorList>
            <person name="Brown S.D."/>
            <person name="Podar M."/>
            <person name="Klingeman D.M."/>
            <person name="Johnson C.M."/>
            <person name="Yang Z.K."/>
            <person name="Utturkar S.M."/>
            <person name="Land M.L."/>
            <person name="Mosher J.J."/>
            <person name="Hurt R.A.Jr."/>
            <person name="Phelps T.J."/>
            <person name="Palumbo A.V."/>
            <person name="Arkin A.P."/>
            <person name="Hazen T.C."/>
            <person name="Elias D.A."/>
        </authorList>
    </citation>
    <scope>NUCLEOTIDE SEQUENCE [LARGE SCALE GENOMIC DNA]</scope>
    <source>
        <strain evidence="6 7">B4</strain>
    </source>
</reference>
<dbReference type="InterPro" id="IPR050810">
    <property type="entry name" value="Bact_Secretion_Sys_Channel"/>
</dbReference>
<comment type="caution">
    <text evidence="6">The sequence shown here is derived from an EMBL/GenBank/DDBJ whole genome shotgun (WGS) entry which is preliminary data.</text>
</comment>
<dbReference type="Pfam" id="PF04972">
    <property type="entry name" value="BON"/>
    <property type="match status" value="1"/>
</dbReference>
<feature type="signal peptide" evidence="2">
    <location>
        <begin position="1"/>
        <end position="27"/>
    </location>
</feature>
<dbReference type="InterPro" id="IPR004846">
    <property type="entry name" value="T2SS/T3SS_dom"/>
</dbReference>
<keyword evidence="7" id="KW-1185">Reference proteome</keyword>
<feature type="chain" id="PRO_5003714320" evidence="2">
    <location>
        <begin position="28"/>
        <end position="424"/>
    </location>
</feature>
<feature type="domain" description="BON" evidence="4">
    <location>
        <begin position="103"/>
        <end position="156"/>
    </location>
</feature>
<comment type="similarity">
    <text evidence="1">Belongs to the bacterial secretin family.</text>
</comment>
<proteinExistence type="inferred from homology"/>
<evidence type="ECO:0000313" key="7">
    <source>
        <dbReference type="Proteomes" id="UP000004324"/>
    </source>
</evidence>
<dbReference type="PANTHER" id="PTHR30332:SF17">
    <property type="entry name" value="TYPE IV PILIATION SYSTEM PROTEIN DR_0774-RELATED"/>
    <property type="match status" value="1"/>
</dbReference>
<dbReference type="Pfam" id="PF13629">
    <property type="entry name" value="T2SS-T3SS_pil_N"/>
    <property type="match status" value="1"/>
</dbReference>
<evidence type="ECO:0000256" key="1">
    <source>
        <dbReference type="RuleBase" id="RU004003"/>
    </source>
</evidence>
<protein>
    <submittedName>
        <fullName evidence="6">Type II and III secretion system protein</fullName>
    </submittedName>
</protein>
<evidence type="ECO:0000259" key="3">
    <source>
        <dbReference type="Pfam" id="PF00263"/>
    </source>
</evidence>
<dbReference type="InterPro" id="IPR007055">
    <property type="entry name" value="BON_dom"/>
</dbReference>
<dbReference type="InterPro" id="IPR032789">
    <property type="entry name" value="T2SS-T3SS_pil_N"/>
</dbReference>
<keyword evidence="2" id="KW-0732">Signal</keyword>
<gene>
    <name evidence="6" type="ORF">FB4_2071</name>
</gene>
<sequence length="424" mass="45945" precursor="true">MKKIPKICRQLIFFAWAMVFMAGTAMAQVSISMDVNQSTCLTTGGEITRVAIANPEIADITIISQDEMLVVAKKTGTTTLYIWTNDGMRQEYAVNIRDHDTQTSMAVEKMIGYAGVDVEKIGNKVLLKGKVKNQLEKSRAEKIAEMYGEKVVNLLEMTHPDQIQIEAKILEISTDKVKKLGIQYANASDIDTDSGIVTIGQTGMFGFGQTFSNSRDSSKSKMGGYADINATLQALITNGDAQILSQPSMVTMSGEKANILIGGEIPIPMSNSDGQITVEWREYGIKLNIEPSVDIDNKITSKVNAEVSTLDSSSAAAINLSSGLSIPALRSRKAETVIHLSSGSTMAIGGLLSSEEGKQVSKVPFLGDIPILGKFFRSTATSKEKKEIIILVTPTLVDETTPINMSDEMKKLLKGSKVEETDIK</sequence>
<feature type="domain" description="Type II/III secretion system secretin-like" evidence="3">
    <location>
        <begin position="234"/>
        <end position="397"/>
    </location>
</feature>
<evidence type="ECO:0000259" key="5">
    <source>
        <dbReference type="Pfam" id="PF13629"/>
    </source>
</evidence>
<dbReference type="OrthoDB" id="9779724at2"/>
<dbReference type="AlphaFoldDB" id="I8RK25"/>
<dbReference type="PRINTS" id="PR00811">
    <property type="entry name" value="BCTERIALGSPD"/>
</dbReference>
<evidence type="ECO:0000313" key="6">
    <source>
        <dbReference type="EMBL" id="EIW20453.1"/>
    </source>
</evidence>
<dbReference type="GO" id="GO:0009306">
    <property type="term" value="P:protein secretion"/>
    <property type="evidence" value="ECO:0007669"/>
    <property type="project" value="InterPro"/>
</dbReference>
<dbReference type="PATRIC" id="fig|1149862.3.peg.346"/>
<dbReference type="GO" id="GO:0015627">
    <property type="term" value="C:type II protein secretion system complex"/>
    <property type="evidence" value="ECO:0007669"/>
    <property type="project" value="TreeGrafter"/>
</dbReference>
<dbReference type="InterPro" id="IPR001775">
    <property type="entry name" value="GspD/PilQ"/>
</dbReference>
<dbReference type="RefSeq" id="WP_007930767.1">
    <property type="nucleotide sequence ID" value="NZ_AKVJ01000006.1"/>
</dbReference>
<feature type="domain" description="Pilus formation protein N-terminal" evidence="5">
    <location>
        <begin position="30"/>
        <end position="96"/>
    </location>
</feature>
<dbReference type="Pfam" id="PF00263">
    <property type="entry name" value="Secretin"/>
    <property type="match status" value="1"/>
</dbReference>
<dbReference type="PANTHER" id="PTHR30332">
    <property type="entry name" value="PROBABLE GENERAL SECRETION PATHWAY PROTEIN D"/>
    <property type="match status" value="1"/>
</dbReference>
<dbReference type="PRINTS" id="PR01032">
    <property type="entry name" value="PHAGEIV"/>
</dbReference>
<accession>I8RK25</accession>
<evidence type="ECO:0000259" key="4">
    <source>
        <dbReference type="Pfam" id="PF04972"/>
    </source>
</evidence>
<dbReference type="EMBL" id="AKVJ01000006">
    <property type="protein sequence ID" value="EIW20453.1"/>
    <property type="molecule type" value="Genomic_DNA"/>
</dbReference>
<evidence type="ECO:0000256" key="2">
    <source>
        <dbReference type="SAM" id="SignalP"/>
    </source>
</evidence>
<name>I8RK25_9FIRM</name>
<organism evidence="6 7">
    <name type="scientific">Pelosinus fermentans B4</name>
    <dbReference type="NCBI Taxonomy" id="1149862"/>
    <lineage>
        <taxon>Bacteria</taxon>
        <taxon>Bacillati</taxon>
        <taxon>Bacillota</taxon>
        <taxon>Negativicutes</taxon>
        <taxon>Selenomonadales</taxon>
        <taxon>Sporomusaceae</taxon>
        <taxon>Pelosinus</taxon>
    </lineage>
</organism>